<dbReference type="NCBIfam" id="NF000582">
    <property type="entry name" value="PRK00006.1"/>
    <property type="match status" value="1"/>
</dbReference>
<evidence type="ECO:0000256" key="6">
    <source>
        <dbReference type="ARBA" id="ARBA00023098"/>
    </source>
</evidence>
<accession>A0ABR9D496</accession>
<dbReference type="Pfam" id="PF07977">
    <property type="entry name" value="FabA"/>
    <property type="match status" value="1"/>
</dbReference>
<keyword evidence="5 9" id="KW-0441">Lipid A biosynthesis</keyword>
<dbReference type="SUPFAM" id="SSF54637">
    <property type="entry name" value="Thioesterase/thiol ester dehydrase-isomerase"/>
    <property type="match status" value="1"/>
</dbReference>
<dbReference type="InterPro" id="IPR010084">
    <property type="entry name" value="FabZ"/>
</dbReference>
<dbReference type="InterPro" id="IPR029069">
    <property type="entry name" value="HotDog_dom_sf"/>
</dbReference>
<dbReference type="HAMAP" id="MF_00406">
    <property type="entry name" value="FabZ"/>
    <property type="match status" value="1"/>
</dbReference>
<keyword evidence="6 9" id="KW-0443">Lipid metabolism</keyword>
<dbReference type="InterPro" id="IPR013114">
    <property type="entry name" value="FabA_FabZ"/>
</dbReference>
<feature type="active site" evidence="9">
    <location>
        <position position="51"/>
    </location>
</feature>
<dbReference type="PANTHER" id="PTHR30272">
    <property type="entry name" value="3-HYDROXYACYL-[ACYL-CARRIER-PROTEIN] DEHYDRATASE"/>
    <property type="match status" value="1"/>
</dbReference>
<evidence type="ECO:0000313" key="11">
    <source>
        <dbReference type="Proteomes" id="UP000652176"/>
    </source>
</evidence>
<evidence type="ECO:0000256" key="7">
    <source>
        <dbReference type="ARBA" id="ARBA00023239"/>
    </source>
</evidence>
<keyword evidence="11" id="KW-1185">Reference proteome</keyword>
<reference evidence="10 11" key="1">
    <citation type="submission" date="2020-09" db="EMBL/GenBank/DDBJ databases">
        <title>Methylomonas albis sp. nov. and Methylomonas fluvii sp. nov.: Two cold-adapted methanotrophs from the River Elbe and an amended description of Methylovulum psychrotolerans strain Eb1.</title>
        <authorList>
            <person name="Bussmann I.K."/>
            <person name="Klings K.-W."/>
            <person name="Warnstedt J."/>
            <person name="Hoppert M."/>
            <person name="Saborowski A."/>
            <person name="Horn F."/>
            <person name="Liebner S."/>
        </authorList>
    </citation>
    <scope>NUCLEOTIDE SEQUENCE [LARGE SCALE GENOMIC DNA]</scope>
    <source>
        <strain evidence="10 11">EbA</strain>
    </source>
</reference>
<comment type="subcellular location">
    <subcellularLocation>
        <location evidence="1 9">Cytoplasm</location>
    </subcellularLocation>
</comment>
<comment type="catalytic activity">
    <reaction evidence="9">
        <text>a (3R)-hydroxyacyl-[ACP] = a (2E)-enoyl-[ACP] + H2O</text>
        <dbReference type="Rhea" id="RHEA:13097"/>
        <dbReference type="Rhea" id="RHEA-COMP:9925"/>
        <dbReference type="Rhea" id="RHEA-COMP:9945"/>
        <dbReference type="ChEBI" id="CHEBI:15377"/>
        <dbReference type="ChEBI" id="CHEBI:78784"/>
        <dbReference type="ChEBI" id="CHEBI:78827"/>
        <dbReference type="EC" id="4.2.1.59"/>
    </reaction>
</comment>
<keyword evidence="3 9" id="KW-0963">Cytoplasm</keyword>
<organism evidence="10 11">
    <name type="scientific">Methylomonas albis</name>
    <dbReference type="NCBI Taxonomy" id="1854563"/>
    <lineage>
        <taxon>Bacteria</taxon>
        <taxon>Pseudomonadati</taxon>
        <taxon>Pseudomonadota</taxon>
        <taxon>Gammaproteobacteria</taxon>
        <taxon>Methylococcales</taxon>
        <taxon>Methylococcaceae</taxon>
        <taxon>Methylomonas</taxon>
    </lineage>
</organism>
<dbReference type="GO" id="GO:0019171">
    <property type="term" value="F:(3R)-hydroxyacyl-[acyl-carrier-protein] dehydratase activity"/>
    <property type="evidence" value="ECO:0007669"/>
    <property type="project" value="UniProtKB-EC"/>
</dbReference>
<evidence type="ECO:0000256" key="3">
    <source>
        <dbReference type="ARBA" id="ARBA00022490"/>
    </source>
</evidence>
<dbReference type="NCBIfam" id="TIGR01750">
    <property type="entry name" value="fabZ"/>
    <property type="match status" value="1"/>
</dbReference>
<evidence type="ECO:0000256" key="1">
    <source>
        <dbReference type="ARBA" id="ARBA00004496"/>
    </source>
</evidence>
<sequence length="149" mass="16522">MAGSLDMLQIQELLPHRYPFLLVDKVLESEPGVRLLAVKNVTFNEPFFQGHFPHKPIFPGVLIMEALAQATALLTSQSDNKLGKGTTYFLAGIDNARFKKQVVPGDQLRLEVTYIKHKRHLWSFECRAEVDGELAASAQIMCAAVAAEG</sequence>
<dbReference type="Gene3D" id="3.10.129.10">
    <property type="entry name" value="Hotdog Thioesterase"/>
    <property type="match status" value="1"/>
</dbReference>
<evidence type="ECO:0000256" key="5">
    <source>
        <dbReference type="ARBA" id="ARBA00022556"/>
    </source>
</evidence>
<protein>
    <recommendedName>
        <fullName evidence="9">3-hydroxyacyl-[acyl-carrier-protein] dehydratase FabZ</fullName>
        <ecNumber evidence="9">4.2.1.59</ecNumber>
    </recommendedName>
    <alternativeName>
        <fullName evidence="9">(3R)-hydroxymyristoyl-[acyl-carrier-protein] dehydratase</fullName>
        <shortName evidence="9">(3R)-hydroxymyristoyl-ACP dehydrase</shortName>
    </alternativeName>
    <alternativeName>
        <fullName evidence="9">Beta-hydroxyacyl-ACP dehydratase</fullName>
    </alternativeName>
</protein>
<dbReference type="Proteomes" id="UP000652176">
    <property type="component" value="Unassembled WGS sequence"/>
</dbReference>
<evidence type="ECO:0000256" key="8">
    <source>
        <dbReference type="ARBA" id="ARBA00025049"/>
    </source>
</evidence>
<comment type="caution">
    <text evidence="10">The sequence shown here is derived from an EMBL/GenBank/DDBJ whole genome shotgun (WGS) entry which is preliminary data.</text>
</comment>
<comment type="similarity">
    <text evidence="2 9">Belongs to the thioester dehydratase family. FabZ subfamily.</text>
</comment>
<keyword evidence="4 9" id="KW-0444">Lipid biosynthesis</keyword>
<dbReference type="PANTHER" id="PTHR30272:SF1">
    <property type="entry name" value="3-HYDROXYACYL-[ACYL-CARRIER-PROTEIN] DEHYDRATASE"/>
    <property type="match status" value="1"/>
</dbReference>
<name>A0ABR9D496_9GAMM</name>
<dbReference type="EMBL" id="JACXSS010000001">
    <property type="protein sequence ID" value="MBD9356692.1"/>
    <property type="molecule type" value="Genomic_DNA"/>
</dbReference>
<evidence type="ECO:0000256" key="2">
    <source>
        <dbReference type="ARBA" id="ARBA00009174"/>
    </source>
</evidence>
<evidence type="ECO:0000313" key="10">
    <source>
        <dbReference type="EMBL" id="MBD9356692.1"/>
    </source>
</evidence>
<dbReference type="EC" id="4.2.1.59" evidence="9"/>
<keyword evidence="7 9" id="KW-0456">Lyase</keyword>
<dbReference type="RefSeq" id="WP_192375020.1">
    <property type="nucleotide sequence ID" value="NZ_CAJHIV010000001.1"/>
</dbReference>
<comment type="function">
    <text evidence="8 9">Involved in unsaturated fatty acids biosynthesis. Catalyzes the dehydration of short chain beta-hydroxyacyl-ACPs and long chain saturated and unsaturated beta-hydroxyacyl-ACPs.</text>
</comment>
<proteinExistence type="inferred from homology"/>
<evidence type="ECO:0000256" key="4">
    <source>
        <dbReference type="ARBA" id="ARBA00022516"/>
    </source>
</evidence>
<dbReference type="CDD" id="cd01288">
    <property type="entry name" value="FabZ"/>
    <property type="match status" value="1"/>
</dbReference>
<gene>
    <name evidence="9 10" type="primary">fabZ</name>
    <name evidence="10" type="ORF">IE877_12505</name>
</gene>
<evidence type="ECO:0000256" key="9">
    <source>
        <dbReference type="HAMAP-Rule" id="MF_00406"/>
    </source>
</evidence>